<protein>
    <submittedName>
        <fullName evidence="1">Uncharacterized protein</fullName>
    </submittedName>
</protein>
<gene>
    <name evidence="1" type="ORF">PECUL_23A014510</name>
</gene>
<sequence length="182" mass="21080">MVWHERNAKAVSSKMVEATCVPKHKEEKPDLLARLDELFNAFWRKLALREQHTKHHKPEEHSPLVLLAHSLHGRALPRTERARTWCRRRQRLPQACKPICCNLLMAKLHRKKTTPTTTLPADPVIHAPALEGRHHSGSETRKKPTSRLCSLQHLHIPKYSPEIWRRRLPTVSSEGPSWSTEP</sequence>
<keyword evidence="2" id="KW-1185">Reference proteome</keyword>
<reference evidence="1" key="1">
    <citation type="submission" date="2022-03" db="EMBL/GenBank/DDBJ databases">
        <authorList>
            <person name="Alioto T."/>
            <person name="Alioto T."/>
            <person name="Gomez Garrido J."/>
        </authorList>
    </citation>
    <scope>NUCLEOTIDE SEQUENCE</scope>
</reference>
<name>A0AAD1RND0_PELCU</name>
<proteinExistence type="predicted"/>
<evidence type="ECO:0000313" key="1">
    <source>
        <dbReference type="EMBL" id="CAH2275368.1"/>
    </source>
</evidence>
<dbReference type="AlphaFoldDB" id="A0AAD1RND0"/>
<dbReference type="EMBL" id="OW240914">
    <property type="protein sequence ID" value="CAH2275368.1"/>
    <property type="molecule type" value="Genomic_DNA"/>
</dbReference>
<evidence type="ECO:0000313" key="2">
    <source>
        <dbReference type="Proteomes" id="UP001295444"/>
    </source>
</evidence>
<accession>A0AAD1RND0</accession>
<organism evidence="1 2">
    <name type="scientific">Pelobates cultripes</name>
    <name type="common">Western spadefoot toad</name>
    <dbReference type="NCBI Taxonomy" id="61616"/>
    <lineage>
        <taxon>Eukaryota</taxon>
        <taxon>Metazoa</taxon>
        <taxon>Chordata</taxon>
        <taxon>Craniata</taxon>
        <taxon>Vertebrata</taxon>
        <taxon>Euteleostomi</taxon>
        <taxon>Amphibia</taxon>
        <taxon>Batrachia</taxon>
        <taxon>Anura</taxon>
        <taxon>Pelobatoidea</taxon>
        <taxon>Pelobatidae</taxon>
        <taxon>Pelobates</taxon>
    </lineage>
</organism>
<dbReference type="Proteomes" id="UP001295444">
    <property type="component" value="Chromosome 03"/>
</dbReference>